<accession>A0A1I2E8Z2</accession>
<organism evidence="1 3">
    <name type="scientific">Sunxiuqinia elliptica</name>
    <dbReference type="NCBI Taxonomy" id="655355"/>
    <lineage>
        <taxon>Bacteria</taxon>
        <taxon>Pseudomonadati</taxon>
        <taxon>Bacteroidota</taxon>
        <taxon>Bacteroidia</taxon>
        <taxon>Marinilabiliales</taxon>
        <taxon>Prolixibacteraceae</taxon>
        <taxon>Sunxiuqinia</taxon>
    </lineage>
</organism>
<keyword evidence="3" id="KW-1185">Reference proteome</keyword>
<dbReference type="Proteomes" id="UP000294848">
    <property type="component" value="Unassembled WGS sequence"/>
</dbReference>
<dbReference type="EMBL" id="SNWI01000001">
    <property type="protein sequence ID" value="TDO04656.1"/>
    <property type="molecule type" value="Genomic_DNA"/>
</dbReference>
<evidence type="ECO:0000313" key="4">
    <source>
        <dbReference type="Proteomes" id="UP000294848"/>
    </source>
</evidence>
<dbReference type="Proteomes" id="UP000198964">
    <property type="component" value="Unassembled WGS sequence"/>
</dbReference>
<dbReference type="EMBL" id="FONW01000002">
    <property type="protein sequence ID" value="SFE89066.1"/>
    <property type="molecule type" value="Genomic_DNA"/>
</dbReference>
<reference evidence="1 3" key="1">
    <citation type="submission" date="2016-10" db="EMBL/GenBank/DDBJ databases">
        <authorList>
            <person name="de Groot N.N."/>
        </authorList>
    </citation>
    <scope>NUCLEOTIDE SEQUENCE [LARGE SCALE GENOMIC DNA]</scope>
    <source>
        <strain evidence="1 3">CGMCC 1.9156</strain>
    </source>
</reference>
<protein>
    <submittedName>
        <fullName evidence="1">Uncharacterized protein</fullName>
    </submittedName>
</protein>
<proteinExistence type="predicted"/>
<gene>
    <name evidence="2" type="ORF">DET52_1014</name>
    <name evidence="1" type="ORF">SAMN05216283_1024</name>
</gene>
<name>A0A1I2E8Z2_9BACT</name>
<evidence type="ECO:0000313" key="2">
    <source>
        <dbReference type="EMBL" id="TDO04656.1"/>
    </source>
</evidence>
<reference evidence="2 4" key="2">
    <citation type="submission" date="2019-03" db="EMBL/GenBank/DDBJ databases">
        <title>Freshwater and sediment microbial communities from various areas in North America, analyzing microbe dynamics in response to fracking.</title>
        <authorList>
            <person name="Lamendella R."/>
        </authorList>
    </citation>
    <scope>NUCLEOTIDE SEQUENCE [LARGE SCALE GENOMIC DNA]</scope>
    <source>
        <strain evidence="2 4">114D</strain>
    </source>
</reference>
<sequence>MAKFRDPLFINQKIIKDYAMRDLLLEVEDVSFASSCNFCF</sequence>
<evidence type="ECO:0000313" key="3">
    <source>
        <dbReference type="Proteomes" id="UP000198964"/>
    </source>
</evidence>
<dbReference type="AlphaFoldDB" id="A0A1I2E8Z2"/>
<evidence type="ECO:0000313" key="1">
    <source>
        <dbReference type="EMBL" id="SFE89066.1"/>
    </source>
</evidence>